<protein>
    <submittedName>
        <fullName evidence="2">DUF4386 domain-containing protein</fullName>
    </submittedName>
</protein>
<dbReference type="InterPro" id="IPR025495">
    <property type="entry name" value="DUF4386"/>
</dbReference>
<evidence type="ECO:0000256" key="1">
    <source>
        <dbReference type="SAM" id="Phobius"/>
    </source>
</evidence>
<keyword evidence="1" id="KW-1133">Transmembrane helix</keyword>
<accession>A0ABW2YJB5</accession>
<dbReference type="EMBL" id="JBHTIH010000002">
    <property type="protein sequence ID" value="MFD0738059.1"/>
    <property type="molecule type" value="Genomic_DNA"/>
</dbReference>
<keyword evidence="1" id="KW-0472">Membrane</keyword>
<feature type="transmembrane region" description="Helical" evidence="1">
    <location>
        <begin position="61"/>
        <end position="84"/>
    </location>
</feature>
<dbReference type="Proteomes" id="UP001597090">
    <property type="component" value="Unassembled WGS sequence"/>
</dbReference>
<organism evidence="2 3">
    <name type="scientific">Lysobacter koreensis</name>
    <dbReference type="NCBI Taxonomy" id="266122"/>
    <lineage>
        <taxon>Bacteria</taxon>
        <taxon>Pseudomonadati</taxon>
        <taxon>Pseudomonadota</taxon>
        <taxon>Gammaproteobacteria</taxon>
        <taxon>Lysobacterales</taxon>
        <taxon>Lysobacteraceae</taxon>
        <taxon>Lysobacter</taxon>
    </lineage>
</organism>
<evidence type="ECO:0000313" key="2">
    <source>
        <dbReference type="EMBL" id="MFD0738059.1"/>
    </source>
</evidence>
<dbReference type="RefSeq" id="WP_386811006.1">
    <property type="nucleotide sequence ID" value="NZ_JBHTIH010000002.1"/>
</dbReference>
<keyword evidence="3" id="KW-1185">Reference proteome</keyword>
<feature type="transmembrane region" description="Helical" evidence="1">
    <location>
        <begin position="204"/>
        <end position="225"/>
    </location>
</feature>
<feature type="transmembrane region" description="Helical" evidence="1">
    <location>
        <begin position="147"/>
        <end position="168"/>
    </location>
</feature>
<reference evidence="3" key="1">
    <citation type="journal article" date="2019" name="Int. J. Syst. Evol. Microbiol.">
        <title>The Global Catalogue of Microorganisms (GCM) 10K type strain sequencing project: providing services to taxonomists for standard genome sequencing and annotation.</title>
        <authorList>
            <consortium name="The Broad Institute Genomics Platform"/>
            <consortium name="The Broad Institute Genome Sequencing Center for Infectious Disease"/>
            <person name="Wu L."/>
            <person name="Ma J."/>
        </authorList>
    </citation>
    <scope>NUCLEOTIDE SEQUENCE [LARGE SCALE GENOMIC DNA]</scope>
    <source>
        <strain evidence="3">CCUG 55491</strain>
    </source>
</reference>
<feature type="transmembrane region" description="Helical" evidence="1">
    <location>
        <begin position="104"/>
        <end position="127"/>
    </location>
</feature>
<evidence type="ECO:0000313" key="3">
    <source>
        <dbReference type="Proteomes" id="UP001597090"/>
    </source>
</evidence>
<gene>
    <name evidence="2" type="ORF">ACFQZQ_01980</name>
</gene>
<feature type="transmembrane region" description="Helical" evidence="1">
    <location>
        <begin position="177"/>
        <end position="198"/>
    </location>
</feature>
<dbReference type="Pfam" id="PF14329">
    <property type="entry name" value="DUF4386"/>
    <property type="match status" value="1"/>
</dbReference>
<feature type="transmembrane region" description="Helical" evidence="1">
    <location>
        <begin position="12"/>
        <end position="30"/>
    </location>
</feature>
<sequence length="233" mass="24741">MTNTHLEPNQVRAARLAGALYLVTMATAIFNQSFVRGSLLVRGDATRTAQNIAGSEQLFRIGIAADIVTFTGVVLLVWALYVLLRPVGRNLAVLAVFLRLAEVAVHYVATLFSLGALVLLSGAEYLAPLDTGQLQALARASLSMHGAGLNLGFVLLGLGSAVFAYLLLRSRYVPKALAAWGVFASLLLSASAIAVIVFPAVSPFVMAAMIPMFIYEVSLGLWLLLKGPSVRLA</sequence>
<keyword evidence="1" id="KW-0812">Transmembrane</keyword>
<comment type="caution">
    <text evidence="2">The sequence shown here is derived from an EMBL/GenBank/DDBJ whole genome shotgun (WGS) entry which is preliminary data.</text>
</comment>
<name>A0ABW2YJB5_9GAMM</name>
<proteinExistence type="predicted"/>